<dbReference type="CDD" id="cd00209">
    <property type="entry name" value="DHFR"/>
    <property type="match status" value="1"/>
</dbReference>
<dbReference type="SUPFAM" id="SSF53597">
    <property type="entry name" value="Dihydrofolate reductase-like"/>
    <property type="match status" value="1"/>
</dbReference>
<feature type="domain" description="DHFR" evidence="6">
    <location>
        <begin position="5"/>
        <end position="181"/>
    </location>
</feature>
<dbReference type="GO" id="GO:0046654">
    <property type="term" value="P:tetrahydrofolate biosynthetic process"/>
    <property type="evidence" value="ECO:0007669"/>
    <property type="project" value="InterPro"/>
</dbReference>
<evidence type="ECO:0000256" key="2">
    <source>
        <dbReference type="ARBA" id="ARBA00012856"/>
    </source>
</evidence>
<keyword evidence="5" id="KW-0560">Oxidoreductase</keyword>
<evidence type="ECO:0000256" key="5">
    <source>
        <dbReference type="ARBA" id="ARBA00023002"/>
    </source>
</evidence>
<dbReference type="PRINTS" id="PR00070">
    <property type="entry name" value="DHFR"/>
</dbReference>
<dbReference type="GO" id="GO:0046655">
    <property type="term" value="P:folic acid metabolic process"/>
    <property type="evidence" value="ECO:0007669"/>
    <property type="project" value="TreeGrafter"/>
</dbReference>
<protein>
    <recommendedName>
        <fullName evidence="2">dihydrofolate reductase</fullName>
        <ecNumber evidence="2">1.5.1.3</ecNumber>
    </recommendedName>
</protein>
<dbReference type="AlphaFoldDB" id="A0A6C0I772"/>
<sequence>MSKLEIEGIVAVDSKNGIAKDGKIPWKSKTDMKFFREKTSGSIIIMGSTTLLSLPNALPLPNRLNIVVTRTPSKYTCYSKYSQLDNILFWDEETLFKFLNNQNLNKFLIKAELENYKKIFVIGGQQIYDLLMPFCSYIWVTKIKSNHNCDLHLNCLTNIKPDNSTIYYEDEELQITQLALR</sequence>
<dbReference type="InterPro" id="IPR012259">
    <property type="entry name" value="DHFR"/>
</dbReference>
<dbReference type="InterPro" id="IPR024072">
    <property type="entry name" value="DHFR-like_dom_sf"/>
</dbReference>
<accession>A0A6C0I772</accession>
<evidence type="ECO:0000256" key="1">
    <source>
        <dbReference type="ARBA" id="ARBA00004903"/>
    </source>
</evidence>
<dbReference type="Pfam" id="PF00186">
    <property type="entry name" value="DHFR_1"/>
    <property type="match status" value="1"/>
</dbReference>
<keyword evidence="4" id="KW-0521">NADP</keyword>
<dbReference type="GO" id="GO:0005739">
    <property type="term" value="C:mitochondrion"/>
    <property type="evidence" value="ECO:0007669"/>
    <property type="project" value="TreeGrafter"/>
</dbReference>
<comment type="pathway">
    <text evidence="1">Cofactor biosynthesis; tetrahydrofolate biosynthesis; 5,6,7,8-tetrahydrofolate from 7,8-dihydrofolate: step 1/1.</text>
</comment>
<dbReference type="EMBL" id="MN740124">
    <property type="protein sequence ID" value="QHT88831.1"/>
    <property type="molecule type" value="Genomic_DNA"/>
</dbReference>
<proteinExistence type="predicted"/>
<dbReference type="InterPro" id="IPR001796">
    <property type="entry name" value="DHFR_dom"/>
</dbReference>
<dbReference type="GO" id="GO:0050661">
    <property type="term" value="F:NADP binding"/>
    <property type="evidence" value="ECO:0007669"/>
    <property type="project" value="InterPro"/>
</dbReference>
<evidence type="ECO:0000256" key="4">
    <source>
        <dbReference type="ARBA" id="ARBA00022857"/>
    </source>
</evidence>
<name>A0A6C0I772_9ZZZZ</name>
<dbReference type="GO" id="GO:0046452">
    <property type="term" value="P:dihydrofolate metabolic process"/>
    <property type="evidence" value="ECO:0007669"/>
    <property type="project" value="TreeGrafter"/>
</dbReference>
<dbReference type="PROSITE" id="PS51330">
    <property type="entry name" value="DHFR_2"/>
    <property type="match status" value="1"/>
</dbReference>
<reference evidence="7" key="1">
    <citation type="journal article" date="2020" name="Nature">
        <title>Giant virus diversity and host interactions through global metagenomics.</title>
        <authorList>
            <person name="Schulz F."/>
            <person name="Roux S."/>
            <person name="Paez-Espino D."/>
            <person name="Jungbluth S."/>
            <person name="Walsh D.A."/>
            <person name="Denef V.J."/>
            <person name="McMahon K.D."/>
            <person name="Konstantinidis K.T."/>
            <person name="Eloe-Fadrosh E.A."/>
            <person name="Kyrpides N.C."/>
            <person name="Woyke T."/>
        </authorList>
    </citation>
    <scope>NUCLEOTIDE SEQUENCE</scope>
    <source>
        <strain evidence="7">GVMAG-M-3300023184-51</strain>
    </source>
</reference>
<dbReference type="PANTHER" id="PTHR48069">
    <property type="entry name" value="DIHYDROFOLATE REDUCTASE"/>
    <property type="match status" value="1"/>
</dbReference>
<evidence type="ECO:0000313" key="7">
    <source>
        <dbReference type="EMBL" id="QHT88831.1"/>
    </source>
</evidence>
<dbReference type="PANTHER" id="PTHR48069:SF3">
    <property type="entry name" value="DIHYDROFOLATE REDUCTASE"/>
    <property type="match status" value="1"/>
</dbReference>
<evidence type="ECO:0000256" key="3">
    <source>
        <dbReference type="ARBA" id="ARBA00022563"/>
    </source>
</evidence>
<dbReference type="GO" id="GO:0004146">
    <property type="term" value="F:dihydrofolate reductase activity"/>
    <property type="evidence" value="ECO:0007669"/>
    <property type="project" value="UniProtKB-EC"/>
</dbReference>
<keyword evidence="3" id="KW-0554">One-carbon metabolism</keyword>
<dbReference type="Gene3D" id="3.40.430.10">
    <property type="entry name" value="Dihydrofolate Reductase, subunit A"/>
    <property type="match status" value="1"/>
</dbReference>
<dbReference type="GO" id="GO:0006730">
    <property type="term" value="P:one-carbon metabolic process"/>
    <property type="evidence" value="ECO:0007669"/>
    <property type="project" value="UniProtKB-KW"/>
</dbReference>
<organism evidence="7">
    <name type="scientific">viral metagenome</name>
    <dbReference type="NCBI Taxonomy" id="1070528"/>
    <lineage>
        <taxon>unclassified sequences</taxon>
        <taxon>metagenomes</taxon>
        <taxon>organismal metagenomes</taxon>
    </lineage>
</organism>
<dbReference type="EC" id="1.5.1.3" evidence="2"/>
<evidence type="ECO:0000259" key="6">
    <source>
        <dbReference type="PROSITE" id="PS51330"/>
    </source>
</evidence>